<dbReference type="EMBL" id="CM042034">
    <property type="protein sequence ID" value="KAI3760734.1"/>
    <property type="molecule type" value="Genomic_DNA"/>
</dbReference>
<accession>A0ACB9ENY8</accession>
<dbReference type="Proteomes" id="UP001056120">
    <property type="component" value="Linkage Group LG17"/>
</dbReference>
<comment type="caution">
    <text evidence="1">The sequence shown here is derived from an EMBL/GenBank/DDBJ whole genome shotgun (WGS) entry which is preliminary data.</text>
</comment>
<keyword evidence="2" id="KW-1185">Reference proteome</keyword>
<reference evidence="1 2" key="2">
    <citation type="journal article" date="2022" name="Mol. Ecol. Resour.">
        <title>The genomes of chicory, endive, great burdock and yacon provide insights into Asteraceae paleo-polyploidization history and plant inulin production.</title>
        <authorList>
            <person name="Fan W."/>
            <person name="Wang S."/>
            <person name="Wang H."/>
            <person name="Wang A."/>
            <person name="Jiang F."/>
            <person name="Liu H."/>
            <person name="Zhao H."/>
            <person name="Xu D."/>
            <person name="Zhang Y."/>
        </authorList>
    </citation>
    <scope>NUCLEOTIDE SEQUENCE [LARGE SCALE GENOMIC DNA]</scope>
    <source>
        <strain evidence="2">cv. Yunnan</strain>
        <tissue evidence="1">Leaves</tissue>
    </source>
</reference>
<sequence>MKYEESNANEALAMEKVKHFSHEHLLSLVQFQTTDHSISNENSDKEDEDKDDIVEADRHVGKCKMCEEEIYSFHLCYYSCKDCDYSLHKLCAQLPTTQQNHPLHPGHNLTMSKGFQLQEPDISLRENDVNTEWKCEICKVWRKKFYNYHCYICKYTMDIICATMSEQKMDHPGELLIKGKIDGQMFSHPHPLILLETLLNESVSLHDPMKKEELLCDGCVRPITTLPFYKCSQHDCGFVLHEWCTRLPSEIQHHHDHPQHKFVLLPKVPRKFFGVFRCELCKLPSNGFAYGCKRCEYYVDVHCAFIADVITHEAHPNHLMLRCKSSADQSRRACKACNYYMGIQLGFHCPTCDFYLHIRCALLLPRTIKHKYDKHPLSLRYYPAENHSSEYFCEICEDEFNPEWWFYHCSTCATSMHTACAPLKLHCEQSTTFKYKNIRVFRYINVKFGGTHEISNHPHPVTFVQGINDDGQCIECDEPLQYKMIFKCFKCKFALHHWCVT</sequence>
<protein>
    <submittedName>
        <fullName evidence="1">Uncharacterized protein</fullName>
    </submittedName>
</protein>
<evidence type="ECO:0000313" key="2">
    <source>
        <dbReference type="Proteomes" id="UP001056120"/>
    </source>
</evidence>
<organism evidence="1 2">
    <name type="scientific">Smallanthus sonchifolius</name>
    <dbReference type="NCBI Taxonomy" id="185202"/>
    <lineage>
        <taxon>Eukaryota</taxon>
        <taxon>Viridiplantae</taxon>
        <taxon>Streptophyta</taxon>
        <taxon>Embryophyta</taxon>
        <taxon>Tracheophyta</taxon>
        <taxon>Spermatophyta</taxon>
        <taxon>Magnoliopsida</taxon>
        <taxon>eudicotyledons</taxon>
        <taxon>Gunneridae</taxon>
        <taxon>Pentapetalae</taxon>
        <taxon>asterids</taxon>
        <taxon>campanulids</taxon>
        <taxon>Asterales</taxon>
        <taxon>Asteraceae</taxon>
        <taxon>Asteroideae</taxon>
        <taxon>Heliantheae alliance</taxon>
        <taxon>Millerieae</taxon>
        <taxon>Smallanthus</taxon>
    </lineage>
</organism>
<reference evidence="2" key="1">
    <citation type="journal article" date="2022" name="Mol. Ecol. Resour.">
        <title>The genomes of chicory, endive, great burdock and yacon provide insights into Asteraceae palaeo-polyploidization history and plant inulin production.</title>
        <authorList>
            <person name="Fan W."/>
            <person name="Wang S."/>
            <person name="Wang H."/>
            <person name="Wang A."/>
            <person name="Jiang F."/>
            <person name="Liu H."/>
            <person name="Zhao H."/>
            <person name="Xu D."/>
            <person name="Zhang Y."/>
        </authorList>
    </citation>
    <scope>NUCLEOTIDE SEQUENCE [LARGE SCALE GENOMIC DNA]</scope>
    <source>
        <strain evidence="2">cv. Yunnan</strain>
    </source>
</reference>
<gene>
    <name evidence="1" type="ORF">L1987_51133</name>
</gene>
<name>A0ACB9ENY8_9ASTR</name>
<evidence type="ECO:0000313" key="1">
    <source>
        <dbReference type="EMBL" id="KAI3760734.1"/>
    </source>
</evidence>
<proteinExistence type="predicted"/>